<proteinExistence type="predicted"/>
<sequence length="103" mass="12453">MNDYKEEMKELFSKYYSPTGDEYQRKYMSTYQVYAMFKGIVPSTPFSENDTYEILKELGYQQELSILKTEEILVEEDDEVDEEKDLKEVGRVFRWVVFERDLD</sequence>
<gene>
    <name evidence="1" type="ORF">CMU51_00235</name>
</gene>
<organism evidence="1 2">
    <name type="scientific">Elizabethkingia anophelis</name>
    <dbReference type="NCBI Taxonomy" id="1117645"/>
    <lineage>
        <taxon>Bacteria</taxon>
        <taxon>Pseudomonadati</taxon>
        <taxon>Bacteroidota</taxon>
        <taxon>Flavobacteriia</taxon>
        <taxon>Flavobacteriales</taxon>
        <taxon>Weeksellaceae</taxon>
        <taxon>Elizabethkingia</taxon>
    </lineage>
</organism>
<evidence type="ECO:0000313" key="2">
    <source>
        <dbReference type="Proteomes" id="UP001189000"/>
    </source>
</evidence>
<dbReference type="AlphaFoldDB" id="A0AAE4NX26"/>
<comment type="caution">
    <text evidence="1">The sequence shown here is derived from an EMBL/GenBank/DDBJ whole genome shotgun (WGS) entry which is preliminary data.</text>
</comment>
<dbReference type="Proteomes" id="UP001189000">
    <property type="component" value="Unassembled WGS sequence"/>
</dbReference>
<protein>
    <submittedName>
        <fullName evidence="1">Uncharacterized protein</fullName>
    </submittedName>
</protein>
<reference evidence="1" key="1">
    <citation type="submission" date="2023-02" db="EMBL/GenBank/DDBJ databases">
        <title>Elizabethkingia anophelis draft genomes.</title>
        <authorList>
            <person name="Nicholson A.C."/>
            <person name="Whitney A.M."/>
            <person name="Humrighouse B.W."/>
            <person name="Villarma A."/>
            <person name="Bell M."/>
            <person name="Mcquiston J."/>
        </authorList>
    </citation>
    <scope>NUCLEOTIDE SEQUENCE</scope>
    <source>
        <strain evidence="1">B4955</strain>
    </source>
</reference>
<accession>A0AAE4NX26</accession>
<name>A0AAE4NX26_9FLAO</name>
<evidence type="ECO:0000313" key="1">
    <source>
        <dbReference type="EMBL" id="MDV3662488.1"/>
    </source>
</evidence>
<dbReference type="EMBL" id="NWGY01000001">
    <property type="protein sequence ID" value="MDV3662488.1"/>
    <property type="molecule type" value="Genomic_DNA"/>
</dbReference>